<protein>
    <submittedName>
        <fullName evidence="2">Dienelactone hydrolase-like protein</fullName>
    </submittedName>
</protein>
<dbReference type="EMBL" id="ML978071">
    <property type="protein sequence ID" value="KAF2013332.1"/>
    <property type="molecule type" value="Genomic_DNA"/>
</dbReference>
<dbReference type="GeneID" id="54285873"/>
<proteinExistence type="predicted"/>
<sequence>MAQFYSSNPSTPPIKVSPHLTIQPPLSRRGHGPGLILVADHYASLDESDKHLDPPPLVKWAEEGYAVAQVLIPGKTDEDGSEFPLKRAVEELRKLESCDDGGGFGLISYLTRVPYYVEEATCLSQDIRAIISYGGRKFTSLNTSHTSPLPPQLIHLSGDAKPRRESLSVVPDTSTSTLRAQDSTVKTYRYTDAPKDSAWPLPSSAEYHPSSAKLAHTRSLTFLKPLLNGPHFDLEDIWNEHTRYEFEERDVPKTMATMVSQPYVNHIPTLTGGIGKERLTAFYTHNFIFANPEDTDLKLVSRTIGVDRVVDEFVFRFTHDKVVDWLLPGVPPTGRFLEIPFTSVVNMRGDRLCHEHISWDQATALRQAGLLPEWTDFPYQIDGKEPGAGKKFEVRLPVFGEETSRKLVDEGSVESNTLIEKDGGKGWRETDA</sequence>
<keyword evidence="3" id="KW-1185">Reference proteome</keyword>
<feature type="region of interest" description="Disordered" evidence="1">
    <location>
        <begin position="407"/>
        <end position="432"/>
    </location>
</feature>
<evidence type="ECO:0000256" key="1">
    <source>
        <dbReference type="SAM" id="MobiDB-lite"/>
    </source>
</evidence>
<dbReference type="Gene3D" id="3.10.450.50">
    <property type="match status" value="1"/>
</dbReference>
<dbReference type="InterPro" id="IPR032710">
    <property type="entry name" value="NTF2-like_dom_sf"/>
</dbReference>
<accession>A0A6A5XJN7</accession>
<dbReference type="GO" id="GO:0016787">
    <property type="term" value="F:hydrolase activity"/>
    <property type="evidence" value="ECO:0007669"/>
    <property type="project" value="UniProtKB-KW"/>
</dbReference>
<reference evidence="2" key="1">
    <citation type="journal article" date="2020" name="Stud. Mycol.">
        <title>101 Dothideomycetes genomes: a test case for predicting lifestyles and emergence of pathogens.</title>
        <authorList>
            <person name="Haridas S."/>
            <person name="Albert R."/>
            <person name="Binder M."/>
            <person name="Bloem J."/>
            <person name="Labutti K."/>
            <person name="Salamov A."/>
            <person name="Andreopoulos B."/>
            <person name="Baker S."/>
            <person name="Barry K."/>
            <person name="Bills G."/>
            <person name="Bluhm B."/>
            <person name="Cannon C."/>
            <person name="Castanera R."/>
            <person name="Culley D."/>
            <person name="Daum C."/>
            <person name="Ezra D."/>
            <person name="Gonzalez J."/>
            <person name="Henrissat B."/>
            <person name="Kuo A."/>
            <person name="Liang C."/>
            <person name="Lipzen A."/>
            <person name="Lutzoni F."/>
            <person name="Magnuson J."/>
            <person name="Mondo S."/>
            <person name="Nolan M."/>
            <person name="Ohm R."/>
            <person name="Pangilinan J."/>
            <person name="Park H.-J."/>
            <person name="Ramirez L."/>
            <person name="Alfaro M."/>
            <person name="Sun H."/>
            <person name="Tritt A."/>
            <person name="Yoshinaga Y."/>
            <person name="Zwiers L.-H."/>
            <person name="Turgeon B."/>
            <person name="Goodwin S."/>
            <person name="Spatafora J."/>
            <person name="Crous P."/>
            <person name="Grigoriev I."/>
        </authorList>
    </citation>
    <scope>NUCLEOTIDE SEQUENCE</scope>
    <source>
        <strain evidence="2">CBS 175.79</strain>
    </source>
</reference>
<dbReference type="SUPFAM" id="SSF54427">
    <property type="entry name" value="NTF2-like"/>
    <property type="match status" value="1"/>
</dbReference>
<feature type="compositionally biased region" description="Basic and acidic residues" evidence="1">
    <location>
        <begin position="419"/>
        <end position="432"/>
    </location>
</feature>
<keyword evidence="2" id="KW-0378">Hydrolase</keyword>
<dbReference type="PANTHER" id="PTHR38436">
    <property type="entry name" value="POLYKETIDE CYCLASE SNOAL-LIKE DOMAIN"/>
    <property type="match status" value="1"/>
</dbReference>
<gene>
    <name evidence="2" type="ORF">BU24DRAFT_424347</name>
</gene>
<dbReference type="PANTHER" id="PTHR38436:SF3">
    <property type="entry name" value="CARBOXYMETHYLENEBUTENOLIDASE-RELATED"/>
    <property type="match status" value="1"/>
</dbReference>
<feature type="region of interest" description="Disordered" evidence="1">
    <location>
        <begin position="1"/>
        <end position="23"/>
    </location>
</feature>
<dbReference type="Proteomes" id="UP000799778">
    <property type="component" value="Unassembled WGS sequence"/>
</dbReference>
<evidence type="ECO:0000313" key="2">
    <source>
        <dbReference type="EMBL" id="KAF2013332.1"/>
    </source>
</evidence>
<organism evidence="2 3">
    <name type="scientific">Aaosphaeria arxii CBS 175.79</name>
    <dbReference type="NCBI Taxonomy" id="1450172"/>
    <lineage>
        <taxon>Eukaryota</taxon>
        <taxon>Fungi</taxon>
        <taxon>Dikarya</taxon>
        <taxon>Ascomycota</taxon>
        <taxon>Pezizomycotina</taxon>
        <taxon>Dothideomycetes</taxon>
        <taxon>Pleosporomycetidae</taxon>
        <taxon>Pleosporales</taxon>
        <taxon>Pleosporales incertae sedis</taxon>
        <taxon>Aaosphaeria</taxon>
    </lineage>
</organism>
<dbReference type="InterPro" id="IPR009959">
    <property type="entry name" value="Cyclase_SnoaL-like"/>
</dbReference>
<dbReference type="GO" id="GO:0030638">
    <property type="term" value="P:polyketide metabolic process"/>
    <property type="evidence" value="ECO:0007669"/>
    <property type="project" value="InterPro"/>
</dbReference>
<dbReference type="AlphaFoldDB" id="A0A6A5XJN7"/>
<name>A0A6A5XJN7_9PLEO</name>
<evidence type="ECO:0000313" key="3">
    <source>
        <dbReference type="Proteomes" id="UP000799778"/>
    </source>
</evidence>
<dbReference type="RefSeq" id="XP_033381671.1">
    <property type="nucleotide sequence ID" value="XM_033528476.1"/>
</dbReference>
<dbReference type="OrthoDB" id="5440at2759"/>